<dbReference type="Proteomes" id="UP000184452">
    <property type="component" value="Unassembled WGS sequence"/>
</dbReference>
<evidence type="ECO:0000313" key="2">
    <source>
        <dbReference type="Proteomes" id="UP000184452"/>
    </source>
</evidence>
<dbReference type="AlphaFoldDB" id="A0A1M6QI94"/>
<reference evidence="1 2" key="1">
    <citation type="submission" date="2016-11" db="EMBL/GenBank/DDBJ databases">
        <authorList>
            <person name="Jaros S."/>
            <person name="Januszkiewicz K."/>
            <person name="Wedrychowicz H."/>
        </authorList>
    </citation>
    <scope>NUCLEOTIDE SEQUENCE [LARGE SCALE GENOMIC DNA]</scope>
    <source>
        <strain evidence="1 2">CGMCC 4.5723</strain>
    </source>
</reference>
<keyword evidence="2" id="KW-1185">Reference proteome</keyword>
<organism evidence="1 2">
    <name type="scientific">Nocardiopsis flavescens</name>
    <dbReference type="NCBI Taxonomy" id="758803"/>
    <lineage>
        <taxon>Bacteria</taxon>
        <taxon>Bacillati</taxon>
        <taxon>Actinomycetota</taxon>
        <taxon>Actinomycetes</taxon>
        <taxon>Streptosporangiales</taxon>
        <taxon>Nocardiopsidaceae</taxon>
        <taxon>Nocardiopsis</taxon>
    </lineage>
</organism>
<name>A0A1M6QI94_9ACTN</name>
<gene>
    <name evidence="1" type="ORF">SAMN05421803_11575</name>
</gene>
<accession>A0A1M6QI94</accession>
<sequence>MGLFDLFTRRDEESFIQPYALADGSYLYQARCTCGWFTDVYVEERDFVSALREDHAVTHQE</sequence>
<dbReference type="STRING" id="758803.SAMN05421803_11575"/>
<dbReference type="RefSeq" id="WP_073381290.1">
    <property type="nucleotide sequence ID" value="NZ_FQZK01000015.1"/>
</dbReference>
<dbReference type="OrthoDB" id="3431775at2"/>
<proteinExistence type="predicted"/>
<evidence type="ECO:0000313" key="1">
    <source>
        <dbReference type="EMBL" id="SHK19989.1"/>
    </source>
</evidence>
<protein>
    <submittedName>
        <fullName evidence="1">Uncharacterized protein</fullName>
    </submittedName>
</protein>
<dbReference type="EMBL" id="FQZK01000015">
    <property type="protein sequence ID" value="SHK19989.1"/>
    <property type="molecule type" value="Genomic_DNA"/>
</dbReference>